<evidence type="ECO:0000313" key="1">
    <source>
        <dbReference type="EMBL" id="KDQ50568.1"/>
    </source>
</evidence>
<dbReference type="InParanoid" id="A0A067P6N9"/>
<dbReference type="HOGENOM" id="CLU_1627320_0_0_1"/>
<keyword evidence="2" id="KW-1185">Reference proteome</keyword>
<accession>A0A067P6N9</accession>
<proteinExistence type="predicted"/>
<protein>
    <submittedName>
        <fullName evidence="1">Uncharacterized protein</fullName>
    </submittedName>
</protein>
<sequence length="163" mass="17812">MRHSNSLISARQTFGSTTWALDDLSLFPAFVSSRQAAASSRPSVVQVTVSDSLFVRAADVISLLAPQYPPRQKLRVSVSRLAALRQTSTPFLLIFSLFLRNSAVHLICIGRSSLSPLPPSSSQLLPPVHLHLYPVLCSLHASPTLTTQILLINVYQCTSESTR</sequence>
<dbReference type="EMBL" id="KL197758">
    <property type="protein sequence ID" value="KDQ50568.1"/>
    <property type="molecule type" value="Genomic_DNA"/>
</dbReference>
<gene>
    <name evidence="1" type="ORF">JAAARDRAFT_579857</name>
</gene>
<evidence type="ECO:0000313" key="2">
    <source>
        <dbReference type="Proteomes" id="UP000027265"/>
    </source>
</evidence>
<dbReference type="Proteomes" id="UP000027265">
    <property type="component" value="Unassembled WGS sequence"/>
</dbReference>
<organism evidence="1 2">
    <name type="scientific">Jaapia argillacea MUCL 33604</name>
    <dbReference type="NCBI Taxonomy" id="933084"/>
    <lineage>
        <taxon>Eukaryota</taxon>
        <taxon>Fungi</taxon>
        <taxon>Dikarya</taxon>
        <taxon>Basidiomycota</taxon>
        <taxon>Agaricomycotina</taxon>
        <taxon>Agaricomycetes</taxon>
        <taxon>Agaricomycetidae</taxon>
        <taxon>Jaapiales</taxon>
        <taxon>Jaapiaceae</taxon>
        <taxon>Jaapia</taxon>
    </lineage>
</organism>
<name>A0A067P6N9_9AGAM</name>
<reference evidence="2" key="1">
    <citation type="journal article" date="2014" name="Proc. Natl. Acad. Sci. U.S.A.">
        <title>Extensive sampling of basidiomycete genomes demonstrates inadequacy of the white-rot/brown-rot paradigm for wood decay fungi.</title>
        <authorList>
            <person name="Riley R."/>
            <person name="Salamov A.A."/>
            <person name="Brown D.W."/>
            <person name="Nagy L.G."/>
            <person name="Floudas D."/>
            <person name="Held B.W."/>
            <person name="Levasseur A."/>
            <person name="Lombard V."/>
            <person name="Morin E."/>
            <person name="Otillar R."/>
            <person name="Lindquist E.A."/>
            <person name="Sun H."/>
            <person name="LaButti K.M."/>
            <person name="Schmutz J."/>
            <person name="Jabbour D."/>
            <person name="Luo H."/>
            <person name="Baker S.E."/>
            <person name="Pisabarro A.G."/>
            <person name="Walton J.D."/>
            <person name="Blanchette R.A."/>
            <person name="Henrissat B."/>
            <person name="Martin F."/>
            <person name="Cullen D."/>
            <person name="Hibbett D.S."/>
            <person name="Grigoriev I.V."/>
        </authorList>
    </citation>
    <scope>NUCLEOTIDE SEQUENCE [LARGE SCALE GENOMIC DNA]</scope>
    <source>
        <strain evidence="2">MUCL 33604</strain>
    </source>
</reference>
<dbReference type="AlphaFoldDB" id="A0A067P6N9"/>